<feature type="region of interest" description="Disordered" evidence="1">
    <location>
        <begin position="284"/>
        <end position="303"/>
    </location>
</feature>
<dbReference type="STRING" id="337451.A0A3S3PGI7"/>
<dbReference type="InterPro" id="IPR036047">
    <property type="entry name" value="F-box-like_dom_sf"/>
</dbReference>
<accession>A0A3S3PGI7</accession>
<comment type="caution">
    <text evidence="2">The sequence shown here is derived from an EMBL/GenBank/DDBJ whole genome shotgun (WGS) entry which is preliminary data.</text>
</comment>
<evidence type="ECO:0000313" key="3">
    <source>
        <dbReference type="Proteomes" id="UP000283530"/>
    </source>
</evidence>
<dbReference type="Gene3D" id="3.80.10.10">
    <property type="entry name" value="Ribonuclease Inhibitor"/>
    <property type="match status" value="2"/>
</dbReference>
<dbReference type="OrthoDB" id="550575at2759"/>
<dbReference type="PANTHER" id="PTHR38926:SF81">
    <property type="entry name" value="F-BOX DOMAIN-CONTAINING PROTEIN"/>
    <property type="match status" value="1"/>
</dbReference>
<dbReference type="Gene3D" id="1.20.1280.50">
    <property type="match status" value="1"/>
</dbReference>
<dbReference type="EMBL" id="QPKB01000008">
    <property type="protein sequence ID" value="RWR90125.1"/>
    <property type="molecule type" value="Genomic_DNA"/>
</dbReference>
<name>A0A3S3PGI7_9MAGN</name>
<dbReference type="InterPro" id="IPR032675">
    <property type="entry name" value="LRR_dom_sf"/>
</dbReference>
<evidence type="ECO:0000256" key="1">
    <source>
        <dbReference type="SAM" id="MobiDB-lite"/>
    </source>
</evidence>
<dbReference type="AlphaFoldDB" id="A0A3S3PGI7"/>
<dbReference type="SUPFAM" id="SSF52047">
    <property type="entry name" value="RNI-like"/>
    <property type="match status" value="1"/>
</dbReference>
<proteinExistence type="predicted"/>
<keyword evidence="3" id="KW-1185">Reference proteome</keyword>
<dbReference type="Proteomes" id="UP000283530">
    <property type="component" value="Unassembled WGS sequence"/>
</dbReference>
<reference evidence="2 3" key="1">
    <citation type="journal article" date="2019" name="Nat. Plants">
        <title>Stout camphor tree genome fills gaps in understanding of flowering plant genome evolution.</title>
        <authorList>
            <person name="Chaw S.M."/>
            <person name="Liu Y.C."/>
            <person name="Wu Y.W."/>
            <person name="Wang H.Y."/>
            <person name="Lin C.I."/>
            <person name="Wu C.S."/>
            <person name="Ke H.M."/>
            <person name="Chang L.Y."/>
            <person name="Hsu C.Y."/>
            <person name="Yang H.T."/>
            <person name="Sudianto E."/>
            <person name="Hsu M.H."/>
            <person name="Wu K.P."/>
            <person name="Wang L.N."/>
            <person name="Leebens-Mack J.H."/>
            <person name="Tsai I.J."/>
        </authorList>
    </citation>
    <scope>NUCLEOTIDE SEQUENCE [LARGE SCALE GENOMIC DNA]</scope>
    <source>
        <strain evidence="3">cv. Chaw 1501</strain>
        <tissue evidence="2">Young leaves</tissue>
    </source>
</reference>
<protein>
    <submittedName>
        <fullName evidence="2">F-box protein FBW2-like protein</fullName>
    </submittedName>
</protein>
<dbReference type="SUPFAM" id="SSF81383">
    <property type="entry name" value="F-box domain"/>
    <property type="match status" value="1"/>
</dbReference>
<evidence type="ECO:0000313" key="2">
    <source>
        <dbReference type="EMBL" id="RWR90125.1"/>
    </source>
</evidence>
<gene>
    <name evidence="2" type="ORF">CKAN_01920600</name>
</gene>
<sequence length="303" mass="34462">MKFWRMEREAKKRKKNEMKPCCSDGDGGGGVVVVVEERRCWEEMNREILSLIFVRIPSDEMARAVAFVCQSWRDAVAEPYCWSHIDVEEWCRRCNEPGVIDYAVRKIVRRSGGILRCLSAYKLSDFSFSFIAQSGRCLEVLKIPVSSVTDKMVTKYAESLTNLTVLDVSYCMKITWEGLEAFGKNCKSLFKLRRNMPPPDFDSVLASIAREADEYEAITVADTMPGLIHLELGYGLFSDNGLDAILAKCRALCHLDIRGCWNVRMKGDLEDRCSRIKEFRSPWDDELDNATSSDSDFHGGNEA</sequence>
<dbReference type="PANTHER" id="PTHR38926">
    <property type="entry name" value="F-BOX DOMAIN CONTAINING PROTEIN, EXPRESSED"/>
    <property type="match status" value="1"/>
</dbReference>
<organism evidence="2 3">
    <name type="scientific">Cinnamomum micranthum f. kanehirae</name>
    <dbReference type="NCBI Taxonomy" id="337451"/>
    <lineage>
        <taxon>Eukaryota</taxon>
        <taxon>Viridiplantae</taxon>
        <taxon>Streptophyta</taxon>
        <taxon>Embryophyta</taxon>
        <taxon>Tracheophyta</taxon>
        <taxon>Spermatophyta</taxon>
        <taxon>Magnoliopsida</taxon>
        <taxon>Magnoliidae</taxon>
        <taxon>Laurales</taxon>
        <taxon>Lauraceae</taxon>
        <taxon>Cinnamomum</taxon>
    </lineage>
</organism>